<dbReference type="PANTHER" id="PTHR11406">
    <property type="entry name" value="PHOSPHOGLYCERATE KINASE"/>
    <property type="match status" value="1"/>
</dbReference>
<dbReference type="InterPro" id="IPR001576">
    <property type="entry name" value="Phosphoglycerate_kinase"/>
</dbReference>
<feature type="binding site" evidence="13 14">
    <location>
        <begin position="23"/>
        <end position="25"/>
    </location>
    <ligand>
        <name>substrate</name>
    </ligand>
</feature>
<dbReference type="PANTHER" id="PTHR11406:SF23">
    <property type="entry name" value="PHOSPHOGLYCERATE KINASE 1, CHLOROPLASTIC-RELATED"/>
    <property type="match status" value="1"/>
</dbReference>
<dbReference type="GO" id="GO:0005829">
    <property type="term" value="C:cytosol"/>
    <property type="evidence" value="ECO:0007669"/>
    <property type="project" value="TreeGrafter"/>
</dbReference>
<name>A0A419DFY6_9BACT</name>
<dbReference type="EC" id="2.7.2.3" evidence="5 13"/>
<evidence type="ECO:0000256" key="11">
    <source>
        <dbReference type="ARBA" id="ARBA00022840"/>
    </source>
</evidence>
<evidence type="ECO:0000256" key="2">
    <source>
        <dbReference type="ARBA" id="ARBA00004838"/>
    </source>
</evidence>
<feature type="binding site" evidence="13">
    <location>
        <position position="153"/>
    </location>
    <ligand>
        <name>substrate</name>
    </ligand>
</feature>
<evidence type="ECO:0000256" key="7">
    <source>
        <dbReference type="ARBA" id="ARBA00022490"/>
    </source>
</evidence>
<keyword evidence="8 13" id="KW-0808">Transferase</keyword>
<evidence type="ECO:0000256" key="6">
    <source>
        <dbReference type="ARBA" id="ARBA00016471"/>
    </source>
</evidence>
<dbReference type="GO" id="GO:0005524">
    <property type="term" value="F:ATP binding"/>
    <property type="evidence" value="ECO:0007669"/>
    <property type="project" value="UniProtKB-KW"/>
</dbReference>
<dbReference type="PROSITE" id="PS00111">
    <property type="entry name" value="PGLYCERATE_KINASE"/>
    <property type="match status" value="1"/>
</dbReference>
<organism evidence="17 18">
    <name type="scientific">candidate division WS5 bacterium</name>
    <dbReference type="NCBI Taxonomy" id="2093353"/>
    <lineage>
        <taxon>Bacteria</taxon>
        <taxon>candidate division WS5</taxon>
    </lineage>
</organism>
<dbReference type="GO" id="GO:0004618">
    <property type="term" value="F:phosphoglycerate kinase activity"/>
    <property type="evidence" value="ECO:0007669"/>
    <property type="project" value="UniProtKB-UniRule"/>
</dbReference>
<comment type="subunit">
    <text evidence="4 13">Monomer.</text>
</comment>
<dbReference type="PRINTS" id="PR00477">
    <property type="entry name" value="PHGLYCKINASE"/>
</dbReference>
<keyword evidence="10 13" id="KW-0418">Kinase</keyword>
<evidence type="ECO:0000256" key="1">
    <source>
        <dbReference type="ARBA" id="ARBA00000642"/>
    </source>
</evidence>
<keyword evidence="9 13" id="KW-0547">Nucleotide-binding</keyword>
<evidence type="ECO:0000256" key="3">
    <source>
        <dbReference type="ARBA" id="ARBA00008982"/>
    </source>
</evidence>
<evidence type="ECO:0000256" key="16">
    <source>
        <dbReference type="RuleBase" id="RU000532"/>
    </source>
</evidence>
<reference evidence="17 18" key="1">
    <citation type="journal article" date="2017" name="ISME J.">
        <title>Energy and carbon metabolisms in a deep terrestrial subsurface fluid microbial community.</title>
        <authorList>
            <person name="Momper L."/>
            <person name="Jungbluth S.P."/>
            <person name="Lee M.D."/>
            <person name="Amend J.P."/>
        </authorList>
    </citation>
    <scope>NUCLEOTIDE SEQUENCE [LARGE SCALE GENOMIC DNA]</scope>
    <source>
        <strain evidence="17">SURF_29</strain>
    </source>
</reference>
<evidence type="ECO:0000256" key="14">
    <source>
        <dbReference type="PIRSR" id="PIRSR000724-1"/>
    </source>
</evidence>
<evidence type="ECO:0000313" key="17">
    <source>
        <dbReference type="EMBL" id="RJO62044.1"/>
    </source>
</evidence>
<proteinExistence type="inferred from homology"/>
<dbReference type="Proteomes" id="UP000285655">
    <property type="component" value="Unassembled WGS sequence"/>
</dbReference>
<comment type="pathway">
    <text evidence="2 13">Carbohydrate degradation; glycolysis; pyruvate from D-glyceraldehyde 3-phosphate: step 2/5.</text>
</comment>
<evidence type="ECO:0000256" key="12">
    <source>
        <dbReference type="ARBA" id="ARBA00023152"/>
    </source>
</evidence>
<dbReference type="PIRSF" id="PIRSF000724">
    <property type="entry name" value="Pgk"/>
    <property type="match status" value="1"/>
</dbReference>
<accession>A0A419DFY6</accession>
<feature type="binding site" evidence="13">
    <location>
        <position position="120"/>
    </location>
    <ligand>
        <name>substrate</name>
    </ligand>
</feature>
<feature type="binding site" evidence="13">
    <location>
        <position position="38"/>
    </location>
    <ligand>
        <name>substrate</name>
    </ligand>
</feature>
<dbReference type="Gene3D" id="3.40.50.1260">
    <property type="entry name" value="Phosphoglycerate kinase, N-terminal domain"/>
    <property type="match status" value="2"/>
</dbReference>
<feature type="binding site" evidence="13 15">
    <location>
        <position position="325"/>
    </location>
    <ligand>
        <name>ATP</name>
        <dbReference type="ChEBI" id="CHEBI:30616"/>
    </ligand>
</feature>
<comment type="similarity">
    <text evidence="3 13 16">Belongs to the phosphoglycerate kinase family.</text>
</comment>
<dbReference type="FunFam" id="3.40.50.1260:FF:000006">
    <property type="entry name" value="Phosphoglycerate kinase"/>
    <property type="match status" value="1"/>
</dbReference>
<dbReference type="InterPro" id="IPR015824">
    <property type="entry name" value="Phosphoglycerate_kinase_N"/>
</dbReference>
<feature type="binding site" evidence="13 15">
    <location>
        <position position="203"/>
    </location>
    <ligand>
        <name>ATP</name>
        <dbReference type="ChEBI" id="CHEBI:30616"/>
    </ligand>
</feature>
<dbReference type="HAMAP" id="MF_00145">
    <property type="entry name" value="Phosphoglyc_kinase"/>
    <property type="match status" value="1"/>
</dbReference>
<evidence type="ECO:0000256" key="5">
    <source>
        <dbReference type="ARBA" id="ARBA00013061"/>
    </source>
</evidence>
<dbReference type="EMBL" id="QZJW01000005">
    <property type="protein sequence ID" value="RJO62044.1"/>
    <property type="molecule type" value="Genomic_DNA"/>
</dbReference>
<dbReference type="InterPro" id="IPR036043">
    <property type="entry name" value="Phosphoglycerate_kinase_sf"/>
</dbReference>
<feature type="binding site" evidence="14">
    <location>
        <position position="120"/>
    </location>
    <ligand>
        <name>(2R)-3-phosphoglycerate</name>
        <dbReference type="ChEBI" id="CHEBI:58272"/>
    </ligand>
</feature>
<evidence type="ECO:0000256" key="8">
    <source>
        <dbReference type="ARBA" id="ARBA00022679"/>
    </source>
</evidence>
<feature type="binding site" evidence="13 15">
    <location>
        <begin position="351"/>
        <end position="354"/>
    </location>
    <ligand>
        <name>ATP</name>
        <dbReference type="ChEBI" id="CHEBI:30616"/>
    </ligand>
</feature>
<comment type="subcellular location">
    <subcellularLocation>
        <location evidence="13">Cytoplasm</location>
    </subcellularLocation>
</comment>
<dbReference type="AlphaFoldDB" id="A0A419DFY6"/>
<protein>
    <recommendedName>
        <fullName evidence="6 13">Phosphoglycerate kinase</fullName>
        <ecNumber evidence="5 13">2.7.2.3</ecNumber>
    </recommendedName>
</protein>
<feature type="binding site" evidence="14">
    <location>
        <position position="38"/>
    </location>
    <ligand>
        <name>(2R)-3-phosphoglycerate</name>
        <dbReference type="ChEBI" id="CHEBI:58272"/>
    </ligand>
</feature>
<evidence type="ECO:0000256" key="10">
    <source>
        <dbReference type="ARBA" id="ARBA00022777"/>
    </source>
</evidence>
<dbReference type="Pfam" id="PF00162">
    <property type="entry name" value="PGK"/>
    <property type="match status" value="1"/>
</dbReference>
<feature type="binding site" evidence="13 14">
    <location>
        <begin position="61"/>
        <end position="64"/>
    </location>
    <ligand>
        <name>substrate</name>
    </ligand>
</feature>
<dbReference type="InterPro" id="IPR015911">
    <property type="entry name" value="Phosphoglycerate_kinase_CS"/>
</dbReference>
<dbReference type="GO" id="GO:0006094">
    <property type="term" value="P:gluconeogenesis"/>
    <property type="evidence" value="ECO:0007669"/>
    <property type="project" value="TreeGrafter"/>
</dbReference>
<feature type="binding site" evidence="14">
    <location>
        <position position="153"/>
    </location>
    <ligand>
        <name>(2R)-3-phosphoglycerate</name>
        <dbReference type="ChEBI" id="CHEBI:58272"/>
    </ligand>
</feature>
<keyword evidence="11 13" id="KW-0067">ATP-binding</keyword>
<keyword evidence="12 13" id="KW-0324">Glycolysis</keyword>
<dbReference type="GO" id="GO:0006096">
    <property type="term" value="P:glycolytic process"/>
    <property type="evidence" value="ECO:0007669"/>
    <property type="project" value="UniProtKB-UniRule"/>
</dbReference>
<comment type="caution">
    <text evidence="13">Lacks conserved residue(s) required for the propagation of feature annotation.</text>
</comment>
<evidence type="ECO:0000256" key="13">
    <source>
        <dbReference type="HAMAP-Rule" id="MF_00145"/>
    </source>
</evidence>
<evidence type="ECO:0000256" key="9">
    <source>
        <dbReference type="ARBA" id="ARBA00022741"/>
    </source>
</evidence>
<dbReference type="UniPathway" id="UPA00109">
    <property type="reaction ID" value="UER00185"/>
</dbReference>
<comment type="caution">
    <text evidence="17">The sequence shown here is derived from an EMBL/GenBank/DDBJ whole genome shotgun (WGS) entry which is preliminary data.</text>
</comment>
<keyword evidence="7 13" id="KW-0963">Cytoplasm</keyword>
<evidence type="ECO:0000256" key="15">
    <source>
        <dbReference type="PIRSR" id="PIRSR000724-2"/>
    </source>
</evidence>
<dbReference type="GO" id="GO:0043531">
    <property type="term" value="F:ADP binding"/>
    <property type="evidence" value="ECO:0007669"/>
    <property type="project" value="TreeGrafter"/>
</dbReference>
<evidence type="ECO:0000256" key="4">
    <source>
        <dbReference type="ARBA" id="ARBA00011245"/>
    </source>
</evidence>
<sequence>MTKKMKTLKQANLKGKRVLVRVDFNVPLKQGKVTDDSRIKEALPTIEYILSQNSSVVVISHLGRPEGKRVSAMSLKPAAKRLEKLLGKKVEFLNETIGLKAQEKANKLKPGQVLCLENLRFSSQEELGDDEFAKKLATLGNIFIQEAFSCAHRSHASMVGVPRFLPSYAGLHFEEEHTKLSKIFKDPKKPFVIIAGGKKTETKVGLLEKMIGKADIILLGGGLSNTFLAAESYEIGKSFYEESYVSDAERVLREAYDKGTEILMPSDVLIAKNVTETARTEEKDVEQIGPNDIIVDIGPKTISRYAQPIKFAGTIFWNGPMGIAESKNFESGTRAIANMISGGDMISVLGGGDTLAAIRSLKIDENGFTYISSSGGALMKLLSGDKMPAIDALK</sequence>
<evidence type="ECO:0000313" key="18">
    <source>
        <dbReference type="Proteomes" id="UP000285655"/>
    </source>
</evidence>
<dbReference type="SUPFAM" id="SSF53748">
    <property type="entry name" value="Phosphoglycerate kinase"/>
    <property type="match status" value="1"/>
</dbReference>
<gene>
    <name evidence="13" type="primary">pgk</name>
    <name evidence="17" type="ORF">C4544_00905</name>
</gene>
<dbReference type="FunFam" id="3.40.50.1260:FF:000031">
    <property type="entry name" value="Phosphoglycerate kinase 1"/>
    <property type="match status" value="1"/>
</dbReference>
<comment type="catalytic activity">
    <reaction evidence="1 13 16">
        <text>(2R)-3-phosphoglycerate + ATP = (2R)-3-phospho-glyceroyl phosphate + ADP</text>
        <dbReference type="Rhea" id="RHEA:14801"/>
        <dbReference type="ChEBI" id="CHEBI:30616"/>
        <dbReference type="ChEBI" id="CHEBI:57604"/>
        <dbReference type="ChEBI" id="CHEBI:58272"/>
        <dbReference type="ChEBI" id="CHEBI:456216"/>
        <dbReference type="EC" id="2.7.2.3"/>
    </reaction>
</comment>